<dbReference type="OrthoDB" id="412286at2759"/>
<dbReference type="Pfam" id="PF05903">
    <property type="entry name" value="Peptidase_C97"/>
    <property type="match status" value="1"/>
</dbReference>
<evidence type="ECO:0000259" key="5">
    <source>
        <dbReference type="PROSITE" id="PS51858"/>
    </source>
</evidence>
<dbReference type="GO" id="GO:0016579">
    <property type="term" value="P:protein deubiquitination"/>
    <property type="evidence" value="ECO:0007669"/>
    <property type="project" value="TreeGrafter"/>
</dbReference>
<feature type="compositionally biased region" description="Low complexity" evidence="4">
    <location>
        <begin position="319"/>
        <end position="341"/>
    </location>
</feature>
<evidence type="ECO:0000313" key="6">
    <source>
        <dbReference type="EMBL" id="KAG8465488.1"/>
    </source>
</evidence>
<dbReference type="Gene3D" id="3.90.1720.30">
    <property type="entry name" value="PPPDE domains"/>
    <property type="match status" value="1"/>
</dbReference>
<keyword evidence="2" id="KW-0645">Protease</keyword>
<gene>
    <name evidence="6" type="ORF">KFE25_002795</name>
</gene>
<dbReference type="SMART" id="SM01179">
    <property type="entry name" value="DUF862"/>
    <property type="match status" value="1"/>
</dbReference>
<dbReference type="AlphaFoldDB" id="A0A8J6CFC2"/>
<name>A0A8J6CFC2_DIALT</name>
<accession>A0A8J6CFC2</accession>
<evidence type="ECO:0000313" key="7">
    <source>
        <dbReference type="Proteomes" id="UP000751190"/>
    </source>
</evidence>
<dbReference type="Proteomes" id="UP000751190">
    <property type="component" value="Unassembled WGS sequence"/>
</dbReference>
<evidence type="ECO:0000256" key="2">
    <source>
        <dbReference type="ARBA" id="ARBA00022670"/>
    </source>
</evidence>
<reference evidence="6" key="1">
    <citation type="submission" date="2021-05" db="EMBL/GenBank/DDBJ databases">
        <title>The genome of the haptophyte Pavlova lutheri (Diacronema luteri, Pavlovales) - a model for lipid biosynthesis in eukaryotic algae.</title>
        <authorList>
            <person name="Hulatt C.J."/>
            <person name="Posewitz M.C."/>
        </authorList>
    </citation>
    <scope>NUCLEOTIDE SEQUENCE</scope>
    <source>
        <strain evidence="6">NIVA-4/92</strain>
    </source>
</reference>
<organism evidence="6 7">
    <name type="scientific">Diacronema lutheri</name>
    <name type="common">Unicellular marine alga</name>
    <name type="synonym">Monochrysis lutheri</name>
    <dbReference type="NCBI Taxonomy" id="2081491"/>
    <lineage>
        <taxon>Eukaryota</taxon>
        <taxon>Haptista</taxon>
        <taxon>Haptophyta</taxon>
        <taxon>Pavlovophyceae</taxon>
        <taxon>Pavlovales</taxon>
        <taxon>Pavlovaceae</taxon>
        <taxon>Diacronema</taxon>
    </lineage>
</organism>
<protein>
    <recommendedName>
        <fullName evidence="5">PPPDE domain-containing protein</fullName>
    </recommendedName>
</protein>
<dbReference type="PANTHER" id="PTHR12378">
    <property type="entry name" value="DESUMOYLATING ISOPEPTIDASE"/>
    <property type="match status" value="1"/>
</dbReference>
<dbReference type="EMBL" id="JAGTXO010000010">
    <property type="protein sequence ID" value="KAG8465488.1"/>
    <property type="molecule type" value="Genomic_DNA"/>
</dbReference>
<dbReference type="InterPro" id="IPR042266">
    <property type="entry name" value="PPPDE_sf"/>
</dbReference>
<evidence type="ECO:0000256" key="4">
    <source>
        <dbReference type="SAM" id="MobiDB-lite"/>
    </source>
</evidence>
<dbReference type="PANTHER" id="PTHR12378:SF80">
    <property type="entry name" value="IP06716P-RELATED"/>
    <property type="match status" value="1"/>
</dbReference>
<feature type="domain" description="PPPDE" evidence="5">
    <location>
        <begin position="97"/>
        <end position="239"/>
    </location>
</feature>
<dbReference type="InterPro" id="IPR008580">
    <property type="entry name" value="PPPDE_dom"/>
</dbReference>
<sequence length="352" mass="38180">MAGAPPAALSPPARPFGWATVSPMQRLAAAVEALKRFFGIGTDRRERERTRNALFARVKLSAERLAATVVNLARPAQRKPREPRRLAAGAVDVPRPWRVRVHVYRLVSSRTNRLIQSVGVGGVYHTGVEVGGVEYGFGYHEHDFSGVWKQIPRQLPRDFARGRAVHCALIDMGVVTLSARALQQLLAECMREFVGKEYSVLHRNCNHFTAELCERLVHKPPPRWINAAAAKGAIVSRTLARATLSVARIGRAFNAPLRVQLRLSRRAGQLKSPRVAALRPHTNTVAEPIKKLAPATRRWFLAAARGARRGGDGRSNARPALNAAGEEGEAAAPAPAASGSFGVAGGADAERV</sequence>
<comment type="caution">
    <text evidence="6">The sequence shown here is derived from an EMBL/GenBank/DDBJ whole genome shotgun (WGS) entry which is preliminary data.</text>
</comment>
<dbReference type="GO" id="GO:0101005">
    <property type="term" value="F:deubiquitinase activity"/>
    <property type="evidence" value="ECO:0007669"/>
    <property type="project" value="TreeGrafter"/>
</dbReference>
<comment type="similarity">
    <text evidence="1">Belongs to the DeSI family.</text>
</comment>
<evidence type="ECO:0000256" key="1">
    <source>
        <dbReference type="ARBA" id="ARBA00008140"/>
    </source>
</evidence>
<proteinExistence type="inferred from homology"/>
<dbReference type="GO" id="GO:0006508">
    <property type="term" value="P:proteolysis"/>
    <property type="evidence" value="ECO:0007669"/>
    <property type="project" value="UniProtKB-KW"/>
</dbReference>
<keyword evidence="7" id="KW-1185">Reference proteome</keyword>
<dbReference type="PROSITE" id="PS51858">
    <property type="entry name" value="PPPDE"/>
    <property type="match status" value="1"/>
</dbReference>
<keyword evidence="3" id="KW-0378">Hydrolase</keyword>
<evidence type="ECO:0000256" key="3">
    <source>
        <dbReference type="ARBA" id="ARBA00022801"/>
    </source>
</evidence>
<feature type="region of interest" description="Disordered" evidence="4">
    <location>
        <begin position="306"/>
        <end position="352"/>
    </location>
</feature>